<dbReference type="AlphaFoldDB" id="A0A067SDW2"/>
<proteinExistence type="predicted"/>
<evidence type="ECO:0000256" key="1">
    <source>
        <dbReference type="SAM" id="Phobius"/>
    </source>
</evidence>
<dbReference type="EMBL" id="KL142404">
    <property type="protein sequence ID" value="KDR69091.1"/>
    <property type="molecule type" value="Genomic_DNA"/>
</dbReference>
<gene>
    <name evidence="2" type="ORF">GALMADRAFT_256306</name>
</gene>
<reference evidence="3" key="1">
    <citation type="journal article" date="2014" name="Proc. Natl. Acad. Sci. U.S.A.">
        <title>Extensive sampling of basidiomycete genomes demonstrates inadequacy of the white-rot/brown-rot paradigm for wood decay fungi.</title>
        <authorList>
            <person name="Riley R."/>
            <person name="Salamov A.A."/>
            <person name="Brown D.W."/>
            <person name="Nagy L.G."/>
            <person name="Floudas D."/>
            <person name="Held B.W."/>
            <person name="Levasseur A."/>
            <person name="Lombard V."/>
            <person name="Morin E."/>
            <person name="Otillar R."/>
            <person name="Lindquist E.A."/>
            <person name="Sun H."/>
            <person name="LaButti K.M."/>
            <person name="Schmutz J."/>
            <person name="Jabbour D."/>
            <person name="Luo H."/>
            <person name="Baker S.E."/>
            <person name="Pisabarro A.G."/>
            <person name="Walton J.D."/>
            <person name="Blanchette R.A."/>
            <person name="Henrissat B."/>
            <person name="Martin F."/>
            <person name="Cullen D."/>
            <person name="Hibbett D.S."/>
            <person name="Grigoriev I.V."/>
        </authorList>
    </citation>
    <scope>NUCLEOTIDE SEQUENCE [LARGE SCALE GENOMIC DNA]</scope>
    <source>
        <strain evidence="3">CBS 339.88</strain>
    </source>
</reference>
<feature type="transmembrane region" description="Helical" evidence="1">
    <location>
        <begin position="6"/>
        <end position="26"/>
    </location>
</feature>
<sequence>MGTTYVYIFVLSPLFKIPALQASYIIGRSLYSSIASVPSIPQFDEHWIRLIDLINAVLRPVL</sequence>
<organism evidence="2 3">
    <name type="scientific">Galerina marginata (strain CBS 339.88)</name>
    <dbReference type="NCBI Taxonomy" id="685588"/>
    <lineage>
        <taxon>Eukaryota</taxon>
        <taxon>Fungi</taxon>
        <taxon>Dikarya</taxon>
        <taxon>Basidiomycota</taxon>
        <taxon>Agaricomycotina</taxon>
        <taxon>Agaricomycetes</taxon>
        <taxon>Agaricomycetidae</taxon>
        <taxon>Agaricales</taxon>
        <taxon>Agaricineae</taxon>
        <taxon>Strophariaceae</taxon>
        <taxon>Galerina</taxon>
    </lineage>
</organism>
<dbReference type="HOGENOM" id="CLU_2904341_0_0_1"/>
<evidence type="ECO:0000313" key="3">
    <source>
        <dbReference type="Proteomes" id="UP000027222"/>
    </source>
</evidence>
<name>A0A067SDW2_GALM3</name>
<keyword evidence="3" id="KW-1185">Reference proteome</keyword>
<protein>
    <submittedName>
        <fullName evidence="2">Uncharacterized protein</fullName>
    </submittedName>
</protein>
<keyword evidence="1" id="KW-0812">Transmembrane</keyword>
<dbReference type="Proteomes" id="UP000027222">
    <property type="component" value="Unassembled WGS sequence"/>
</dbReference>
<keyword evidence="1" id="KW-1133">Transmembrane helix</keyword>
<keyword evidence="1" id="KW-0472">Membrane</keyword>
<accession>A0A067SDW2</accession>
<evidence type="ECO:0000313" key="2">
    <source>
        <dbReference type="EMBL" id="KDR69091.1"/>
    </source>
</evidence>